<evidence type="ECO:0000256" key="4">
    <source>
        <dbReference type="ARBA" id="ARBA00022984"/>
    </source>
</evidence>
<protein>
    <recommendedName>
        <fullName evidence="7">UDP-N-acetylmuramoyl-L-alanyl-D-glutamate--2,6-diaminopimelate ligase</fullName>
        <ecNumber evidence="7">6.3.2.13</ecNumber>
    </recommendedName>
    <alternativeName>
        <fullName evidence="7">Meso-A2pm-adding enzyme</fullName>
    </alternativeName>
    <alternativeName>
        <fullName evidence="7">Meso-diaminopimelate-adding enzyme</fullName>
    </alternativeName>
    <alternativeName>
        <fullName evidence="7">UDP-MurNAc-L-Ala-D-Glu:meso-diaminopimelate ligase</fullName>
    </alternativeName>
    <alternativeName>
        <fullName evidence="7">UDP-MurNAc-tripeptide synthetase</fullName>
    </alternativeName>
    <alternativeName>
        <fullName evidence="7">UDP-N-acetylmuramyl-tripeptide synthetase</fullName>
    </alternativeName>
</protein>
<feature type="binding site" evidence="7">
    <location>
        <position position="26"/>
    </location>
    <ligand>
        <name>UDP-N-acetyl-alpha-D-muramoyl-L-alanyl-D-glutamate</name>
        <dbReference type="ChEBI" id="CHEBI:83900"/>
    </ligand>
</feature>
<keyword evidence="5 7" id="KW-0131">Cell cycle</keyword>
<keyword evidence="2 7" id="KW-0132">Cell division</keyword>
<evidence type="ECO:0000313" key="12">
    <source>
        <dbReference type="EMBL" id="ABS64025.1"/>
    </source>
</evidence>
<comment type="pathway">
    <text evidence="7 8">Cell wall biogenesis; peptidoglycan biosynthesis.</text>
</comment>
<evidence type="ECO:0000313" key="13">
    <source>
        <dbReference type="Proteomes" id="UP000006377"/>
    </source>
</evidence>
<dbReference type="NCBIfam" id="NF001124">
    <property type="entry name" value="PRK00139.1-2"/>
    <property type="match status" value="1"/>
</dbReference>
<feature type="domain" description="Mur ligase C-terminal" evidence="10">
    <location>
        <begin position="327"/>
        <end position="451"/>
    </location>
</feature>
<dbReference type="Gene3D" id="3.40.1390.10">
    <property type="entry name" value="MurE/MurF, N-terminal domain"/>
    <property type="match status" value="1"/>
</dbReference>
<comment type="caution">
    <text evidence="7">Lacks conserved residue(s) required for the propagation of feature annotation.</text>
</comment>
<dbReference type="GO" id="GO:0008360">
    <property type="term" value="P:regulation of cell shape"/>
    <property type="evidence" value="ECO:0007669"/>
    <property type="project" value="UniProtKB-KW"/>
</dbReference>
<comment type="PTM">
    <text evidence="7">Carboxylation is probably crucial for Mg(2+) binding and, consequently, for the gamma-phosphate positioning of ATP.</text>
</comment>
<feature type="binding site" evidence="7">
    <location>
        <position position="181"/>
    </location>
    <ligand>
        <name>UDP-N-acetyl-alpha-D-muramoyl-L-alanyl-D-glutamate</name>
        <dbReference type="ChEBI" id="CHEBI:83900"/>
    </ligand>
</feature>
<dbReference type="InterPro" id="IPR013221">
    <property type="entry name" value="Mur_ligase_cen"/>
</dbReference>
<evidence type="ECO:0000256" key="2">
    <source>
        <dbReference type="ARBA" id="ARBA00022618"/>
    </source>
</evidence>
<feature type="domain" description="Mur ligase N-terminal catalytic" evidence="9">
    <location>
        <begin position="19"/>
        <end position="91"/>
    </location>
</feature>
<dbReference type="InterPro" id="IPR000713">
    <property type="entry name" value="Mur_ligase_N"/>
</dbReference>
<dbReference type="HOGENOM" id="CLU_022291_3_1_5"/>
<dbReference type="NCBIfam" id="TIGR01085">
    <property type="entry name" value="murE"/>
    <property type="match status" value="1"/>
</dbReference>
<feature type="binding site" evidence="7">
    <location>
        <position position="449"/>
    </location>
    <ligand>
        <name>meso-2,6-diaminopimelate</name>
        <dbReference type="ChEBI" id="CHEBI:57791"/>
    </ligand>
</feature>
<dbReference type="InterPro" id="IPR036565">
    <property type="entry name" value="Mur-like_cat_sf"/>
</dbReference>
<comment type="subcellular location">
    <subcellularLocation>
        <location evidence="7 8">Cytoplasm</location>
    </subcellularLocation>
</comment>
<keyword evidence="7" id="KW-0067">ATP-binding</keyword>
<dbReference type="NCBIfam" id="NF001126">
    <property type="entry name" value="PRK00139.1-4"/>
    <property type="match status" value="1"/>
</dbReference>
<organism evidence="12 13">
    <name type="scientific">Parvibaculum lavamentivorans (strain DS-1 / DSM 13023 / NCIMB 13966)</name>
    <dbReference type="NCBI Taxonomy" id="402881"/>
    <lineage>
        <taxon>Bacteria</taxon>
        <taxon>Pseudomonadati</taxon>
        <taxon>Pseudomonadota</taxon>
        <taxon>Alphaproteobacteria</taxon>
        <taxon>Hyphomicrobiales</taxon>
        <taxon>Parvibaculaceae</taxon>
        <taxon>Parvibaculum</taxon>
    </lineage>
</organism>
<dbReference type="Gene3D" id="3.90.190.20">
    <property type="entry name" value="Mur ligase, C-terminal domain"/>
    <property type="match status" value="1"/>
</dbReference>
<dbReference type="SUPFAM" id="SSF53244">
    <property type="entry name" value="MurD-like peptide ligases, peptide-binding domain"/>
    <property type="match status" value="1"/>
</dbReference>
<dbReference type="Gene3D" id="3.40.1190.10">
    <property type="entry name" value="Mur-like, catalytic domain"/>
    <property type="match status" value="1"/>
</dbReference>
<comment type="cofactor">
    <cofactor evidence="7">
        <name>Mg(2+)</name>
        <dbReference type="ChEBI" id="CHEBI:18420"/>
    </cofactor>
</comment>
<evidence type="ECO:0000256" key="7">
    <source>
        <dbReference type="HAMAP-Rule" id="MF_00208"/>
    </source>
</evidence>
<dbReference type="InterPro" id="IPR004101">
    <property type="entry name" value="Mur_ligase_C"/>
</dbReference>
<feature type="binding site" evidence="7">
    <location>
        <begin position="104"/>
        <end position="110"/>
    </location>
    <ligand>
        <name>ATP</name>
        <dbReference type="ChEBI" id="CHEBI:30616"/>
    </ligand>
</feature>
<feature type="domain" description="Mur ligase central" evidence="11">
    <location>
        <begin position="102"/>
        <end position="305"/>
    </location>
</feature>
<dbReference type="InterPro" id="IPR036615">
    <property type="entry name" value="Mur_ligase_C_dom_sf"/>
</dbReference>
<dbReference type="Pfam" id="PF02875">
    <property type="entry name" value="Mur_ligase_C"/>
    <property type="match status" value="1"/>
</dbReference>
<feature type="binding site" evidence="7">
    <location>
        <position position="173"/>
    </location>
    <ligand>
        <name>UDP-N-acetyl-alpha-D-muramoyl-L-alanyl-D-glutamate</name>
        <dbReference type="ChEBI" id="CHEBI:83900"/>
    </ligand>
</feature>
<dbReference type="SUPFAM" id="SSF63418">
    <property type="entry name" value="MurE/MurF N-terminal domain"/>
    <property type="match status" value="1"/>
</dbReference>
<dbReference type="PANTHER" id="PTHR23135">
    <property type="entry name" value="MUR LIGASE FAMILY MEMBER"/>
    <property type="match status" value="1"/>
</dbReference>
<dbReference type="GO" id="GO:0071555">
    <property type="term" value="P:cell wall organization"/>
    <property type="evidence" value="ECO:0007669"/>
    <property type="project" value="UniProtKB-KW"/>
</dbReference>
<keyword evidence="7" id="KW-0963">Cytoplasm</keyword>
<feature type="binding site" evidence="7">
    <location>
        <position position="377"/>
    </location>
    <ligand>
        <name>meso-2,6-diaminopimelate</name>
        <dbReference type="ChEBI" id="CHEBI:57791"/>
    </ligand>
</feature>
<comment type="similarity">
    <text evidence="1 7">Belongs to the MurCDEF family. MurE subfamily.</text>
</comment>
<dbReference type="GO" id="GO:0009252">
    <property type="term" value="P:peptidoglycan biosynthetic process"/>
    <property type="evidence" value="ECO:0007669"/>
    <property type="project" value="UniProtKB-UniRule"/>
</dbReference>
<keyword evidence="3 7" id="KW-0133">Cell shape</keyword>
<accession>A7HVU2</accession>
<dbReference type="Pfam" id="PF01225">
    <property type="entry name" value="Mur_ligase"/>
    <property type="match status" value="1"/>
</dbReference>
<feature type="short sequence motif" description="Meso-diaminopimelate recognition motif" evidence="7">
    <location>
        <begin position="401"/>
        <end position="404"/>
    </location>
</feature>
<keyword evidence="7" id="KW-0436">Ligase</keyword>
<dbReference type="InterPro" id="IPR035911">
    <property type="entry name" value="MurE/MurF_N"/>
</dbReference>
<feature type="binding site" evidence="7">
    <location>
        <position position="453"/>
    </location>
    <ligand>
        <name>meso-2,6-diaminopimelate</name>
        <dbReference type="ChEBI" id="CHEBI:57791"/>
    </ligand>
</feature>
<feature type="binding site" evidence="7">
    <location>
        <position position="179"/>
    </location>
    <ligand>
        <name>UDP-N-acetyl-alpha-D-muramoyl-L-alanyl-D-glutamate</name>
        <dbReference type="ChEBI" id="CHEBI:83900"/>
    </ligand>
</feature>
<dbReference type="eggNOG" id="COG0769">
    <property type="taxonomic scope" value="Bacteria"/>
</dbReference>
<feature type="binding site" evidence="7">
    <location>
        <begin position="401"/>
        <end position="404"/>
    </location>
    <ligand>
        <name>meso-2,6-diaminopimelate</name>
        <dbReference type="ChEBI" id="CHEBI:57791"/>
    </ligand>
</feature>
<reference evidence="12 13" key="1">
    <citation type="journal article" date="2011" name="Stand. Genomic Sci.">
        <title>Complete genome sequence of Parvibaculum lavamentivorans type strain (DS-1(T)).</title>
        <authorList>
            <person name="Schleheck D."/>
            <person name="Weiss M."/>
            <person name="Pitluck S."/>
            <person name="Bruce D."/>
            <person name="Land M.L."/>
            <person name="Han S."/>
            <person name="Saunders E."/>
            <person name="Tapia R."/>
            <person name="Detter C."/>
            <person name="Brettin T."/>
            <person name="Han J."/>
            <person name="Woyke T."/>
            <person name="Goodwin L."/>
            <person name="Pennacchio L."/>
            <person name="Nolan M."/>
            <person name="Cook A.M."/>
            <person name="Kjelleberg S."/>
            <person name="Thomas T."/>
        </authorList>
    </citation>
    <scope>NUCLEOTIDE SEQUENCE [LARGE SCALE GENOMIC DNA]</scope>
    <source>
        <strain evidence="13">DS-1 / DSM 13023 / NCIMB 13966</strain>
    </source>
</reference>
<comment type="function">
    <text evidence="7">Catalyzes the addition of meso-diaminopimelic acid to the nucleotide precursor UDP-N-acetylmuramoyl-L-alanyl-D-glutamate (UMAG) in the biosynthesis of bacterial cell-wall peptidoglycan.</text>
</comment>
<evidence type="ECO:0000256" key="6">
    <source>
        <dbReference type="ARBA" id="ARBA00023316"/>
    </source>
</evidence>
<dbReference type="SUPFAM" id="SSF53623">
    <property type="entry name" value="MurD-like peptide ligases, catalytic domain"/>
    <property type="match status" value="1"/>
</dbReference>
<dbReference type="HAMAP" id="MF_00208">
    <property type="entry name" value="MurE"/>
    <property type="match status" value="1"/>
</dbReference>
<dbReference type="Proteomes" id="UP000006377">
    <property type="component" value="Chromosome"/>
</dbReference>
<dbReference type="GO" id="GO:0005737">
    <property type="term" value="C:cytoplasm"/>
    <property type="evidence" value="ECO:0007669"/>
    <property type="project" value="UniProtKB-SubCell"/>
</dbReference>
<dbReference type="STRING" id="402881.Plav_2416"/>
<evidence type="ECO:0000259" key="11">
    <source>
        <dbReference type="Pfam" id="PF08245"/>
    </source>
</evidence>
<name>A7HVU2_PARL1</name>
<dbReference type="InterPro" id="IPR005761">
    <property type="entry name" value="UDP-N-AcMur-Glu-dNH2Pim_ligase"/>
</dbReference>
<dbReference type="UniPathway" id="UPA00219"/>
<dbReference type="PANTHER" id="PTHR23135:SF4">
    <property type="entry name" value="UDP-N-ACETYLMURAMOYL-L-ALANYL-D-GLUTAMATE--2,6-DIAMINOPIMELATE LIGASE MURE HOMOLOG, CHLOROPLASTIC"/>
    <property type="match status" value="1"/>
</dbReference>
<dbReference type="GO" id="GO:0008765">
    <property type="term" value="F:UDP-N-acetylmuramoylalanyl-D-glutamate-2,6-diaminopimelate ligase activity"/>
    <property type="evidence" value="ECO:0007669"/>
    <property type="project" value="UniProtKB-UniRule"/>
</dbReference>
<comment type="catalytic activity">
    <reaction evidence="7">
        <text>UDP-N-acetyl-alpha-D-muramoyl-L-alanyl-D-glutamate + meso-2,6-diaminopimelate + ATP = UDP-N-acetyl-alpha-D-muramoyl-L-alanyl-gamma-D-glutamyl-meso-2,6-diaminopimelate + ADP + phosphate + H(+)</text>
        <dbReference type="Rhea" id="RHEA:23676"/>
        <dbReference type="ChEBI" id="CHEBI:15378"/>
        <dbReference type="ChEBI" id="CHEBI:30616"/>
        <dbReference type="ChEBI" id="CHEBI:43474"/>
        <dbReference type="ChEBI" id="CHEBI:57791"/>
        <dbReference type="ChEBI" id="CHEBI:83900"/>
        <dbReference type="ChEBI" id="CHEBI:83905"/>
        <dbReference type="ChEBI" id="CHEBI:456216"/>
        <dbReference type="EC" id="6.3.2.13"/>
    </reaction>
</comment>
<dbReference type="AlphaFoldDB" id="A7HVU2"/>
<dbReference type="EMBL" id="CP000774">
    <property type="protein sequence ID" value="ABS64025.1"/>
    <property type="molecule type" value="Genomic_DNA"/>
</dbReference>
<evidence type="ECO:0000256" key="1">
    <source>
        <dbReference type="ARBA" id="ARBA00005898"/>
    </source>
</evidence>
<keyword evidence="7" id="KW-0547">Nucleotide-binding</keyword>
<proteinExistence type="inferred from homology"/>
<keyword evidence="4 7" id="KW-0573">Peptidoglycan synthesis</keyword>
<dbReference type="EC" id="6.3.2.13" evidence="7"/>
<evidence type="ECO:0000259" key="9">
    <source>
        <dbReference type="Pfam" id="PF01225"/>
    </source>
</evidence>
<evidence type="ECO:0000259" key="10">
    <source>
        <dbReference type="Pfam" id="PF02875"/>
    </source>
</evidence>
<keyword evidence="13" id="KW-1185">Reference proteome</keyword>
<dbReference type="GO" id="GO:0051301">
    <property type="term" value="P:cell division"/>
    <property type="evidence" value="ECO:0007669"/>
    <property type="project" value="UniProtKB-KW"/>
</dbReference>
<dbReference type="GO" id="GO:0000287">
    <property type="term" value="F:magnesium ion binding"/>
    <property type="evidence" value="ECO:0007669"/>
    <property type="project" value="UniProtKB-UniRule"/>
</dbReference>
<sequence>MAALMGSGPALPEGGATEILGLTADSRAVRPGYLFAALPGTKLDGTKFIAQAIEKGAAALLVPLDAAVAANVPVIADRNPRRRLALMAAAFFGDQPRTVAAVTGTNGKTSIATFLREIWAALGEEAASLGTLGVTSAKGERSLGYTTPDPVALQAELAALAKEGVTHLAMEASSHGLAQYRLDGVKLRAAGFTNITRDHMDYHTSFDDYLYAKLRLFGEVMGPGGIAVLNADSAQYAEFEAVCWARGHRIISVGRKGKGIFLAAARPTPRGQTLELVHEGKNYAVNLPLVGGFQASNALVAAGLAIGCGGAAEKVFAALEKLTGAKGRMEEAAHLPNGASVYIDYAHTPDALENALEAIRPHTAGRLSIVFGCGGDRDAGKRPLMGAAAAKLADIIYVTDDNPRSEAADAIRAAVLKGCPGAIEIGDRAAAIETAMRALQPGDVLVVAGKGHETGQIVGDKVLPFSDHEAIREAAKKIGGAA</sequence>
<feature type="binding site" evidence="7">
    <location>
        <begin position="146"/>
        <end position="147"/>
    </location>
    <ligand>
        <name>UDP-N-acetyl-alpha-D-muramoyl-L-alanyl-D-glutamate</name>
        <dbReference type="ChEBI" id="CHEBI:83900"/>
    </ligand>
</feature>
<gene>
    <name evidence="7" type="primary">murE</name>
    <name evidence="12" type="ordered locus">Plav_2416</name>
</gene>
<evidence type="ECO:0000256" key="5">
    <source>
        <dbReference type="ARBA" id="ARBA00023306"/>
    </source>
</evidence>
<dbReference type="GO" id="GO:0005524">
    <property type="term" value="F:ATP binding"/>
    <property type="evidence" value="ECO:0007669"/>
    <property type="project" value="UniProtKB-UniRule"/>
</dbReference>
<keyword evidence="6 7" id="KW-0961">Cell wall biogenesis/degradation</keyword>
<evidence type="ECO:0000256" key="3">
    <source>
        <dbReference type="ARBA" id="ARBA00022960"/>
    </source>
</evidence>
<keyword evidence="7" id="KW-0460">Magnesium</keyword>
<dbReference type="KEGG" id="pla:Plav_2416"/>
<feature type="modified residue" description="N6-carboxylysine" evidence="7">
    <location>
        <position position="213"/>
    </location>
</feature>
<dbReference type="Pfam" id="PF08245">
    <property type="entry name" value="Mur_ligase_M"/>
    <property type="match status" value="1"/>
</dbReference>
<evidence type="ECO:0000256" key="8">
    <source>
        <dbReference type="RuleBase" id="RU004135"/>
    </source>
</evidence>